<dbReference type="InterPro" id="IPR045590">
    <property type="entry name" value="DUF6463"/>
</dbReference>
<dbReference type="Pfam" id="PF20064">
    <property type="entry name" value="DUF6463"/>
    <property type="match status" value="1"/>
</dbReference>
<feature type="transmembrane region" description="Helical" evidence="1">
    <location>
        <begin position="57"/>
        <end position="77"/>
    </location>
</feature>
<dbReference type="Proteomes" id="UP000432015">
    <property type="component" value="Unassembled WGS sequence"/>
</dbReference>
<feature type="transmembrane region" description="Helical" evidence="1">
    <location>
        <begin position="7"/>
        <end position="25"/>
    </location>
</feature>
<feature type="transmembrane region" description="Helical" evidence="1">
    <location>
        <begin position="89"/>
        <end position="117"/>
    </location>
</feature>
<comment type="caution">
    <text evidence="2">The sequence shown here is derived from an EMBL/GenBank/DDBJ whole genome shotgun (WGS) entry which is preliminary data.</text>
</comment>
<proteinExistence type="predicted"/>
<keyword evidence="3" id="KW-1185">Reference proteome</keyword>
<sequence>MDNLTRWTIRLILATAVGHVLFAFVQPNAWDDIARDGFFRALADDGAAGFVERESSVWFLLAAPMLLLAGLLSRSVAVRTGRMPAETGWVMLLLGVVLVALYFPAGGGWLLLVIGALSLTSAYRAHSPAPMVSAGRGAIASRAGSAVATSASTPAQPRTPR</sequence>
<gene>
    <name evidence="2" type="ORF">GNZ18_09060</name>
</gene>
<accession>A0A7K1KXF7</accession>
<keyword evidence="1" id="KW-0812">Transmembrane</keyword>
<dbReference type="RefSeq" id="WP_156215808.1">
    <property type="nucleotide sequence ID" value="NZ_WOFH01000003.1"/>
</dbReference>
<evidence type="ECO:0000256" key="1">
    <source>
        <dbReference type="SAM" id="Phobius"/>
    </source>
</evidence>
<dbReference type="AlphaFoldDB" id="A0A7K1KXF7"/>
<protein>
    <submittedName>
        <fullName evidence="2">Uncharacterized protein</fullName>
    </submittedName>
</protein>
<name>A0A7K1KXF7_9ACTN</name>
<keyword evidence="1" id="KW-1133">Transmembrane helix</keyword>
<reference evidence="2 3" key="1">
    <citation type="submission" date="2019-11" db="EMBL/GenBank/DDBJ databases">
        <authorList>
            <person name="Cao P."/>
        </authorList>
    </citation>
    <scope>NUCLEOTIDE SEQUENCE [LARGE SCALE GENOMIC DNA]</scope>
    <source>
        <strain evidence="2 3">NEAU-AAG5</strain>
    </source>
</reference>
<keyword evidence="1" id="KW-0472">Membrane</keyword>
<evidence type="ECO:0000313" key="2">
    <source>
        <dbReference type="EMBL" id="MUN36743.1"/>
    </source>
</evidence>
<evidence type="ECO:0000313" key="3">
    <source>
        <dbReference type="Proteomes" id="UP000432015"/>
    </source>
</evidence>
<organism evidence="2 3">
    <name type="scientific">Actinomadura litoris</name>
    <dbReference type="NCBI Taxonomy" id="2678616"/>
    <lineage>
        <taxon>Bacteria</taxon>
        <taxon>Bacillati</taxon>
        <taxon>Actinomycetota</taxon>
        <taxon>Actinomycetes</taxon>
        <taxon>Streptosporangiales</taxon>
        <taxon>Thermomonosporaceae</taxon>
        <taxon>Actinomadura</taxon>
    </lineage>
</organism>
<dbReference type="EMBL" id="WOFH01000003">
    <property type="protein sequence ID" value="MUN36743.1"/>
    <property type="molecule type" value="Genomic_DNA"/>
</dbReference>